<evidence type="ECO:0000256" key="5">
    <source>
        <dbReference type="SAM" id="SignalP"/>
    </source>
</evidence>
<dbReference type="PANTHER" id="PTHR14093">
    <property type="entry name" value="HLA CLASS II GAMMA CHAIN"/>
    <property type="match status" value="1"/>
</dbReference>
<name>A0ABV0ZTJ9_9TELE</name>
<comment type="subcellular location">
    <subcellularLocation>
        <location evidence="1">Secreted</location>
    </subcellularLocation>
</comment>
<evidence type="ECO:0000256" key="2">
    <source>
        <dbReference type="ARBA" id="ARBA00022525"/>
    </source>
</evidence>
<evidence type="ECO:0008006" key="8">
    <source>
        <dbReference type="Google" id="ProtNLM"/>
    </source>
</evidence>
<evidence type="ECO:0000313" key="7">
    <source>
        <dbReference type="Proteomes" id="UP001469553"/>
    </source>
</evidence>
<reference evidence="6 7" key="1">
    <citation type="submission" date="2021-06" db="EMBL/GenBank/DDBJ databases">
        <authorList>
            <person name="Palmer J.M."/>
        </authorList>
    </citation>
    <scope>NUCLEOTIDE SEQUENCE [LARGE SCALE GENOMIC DNA]</scope>
    <source>
        <strain evidence="6 7">AS_MEX2019</strain>
        <tissue evidence="6">Muscle</tissue>
    </source>
</reference>
<evidence type="ECO:0000313" key="6">
    <source>
        <dbReference type="EMBL" id="MEQ2308855.1"/>
    </source>
</evidence>
<organism evidence="6 7">
    <name type="scientific">Ameca splendens</name>
    <dbReference type="NCBI Taxonomy" id="208324"/>
    <lineage>
        <taxon>Eukaryota</taxon>
        <taxon>Metazoa</taxon>
        <taxon>Chordata</taxon>
        <taxon>Craniata</taxon>
        <taxon>Vertebrata</taxon>
        <taxon>Euteleostomi</taxon>
        <taxon>Actinopterygii</taxon>
        <taxon>Neopterygii</taxon>
        <taxon>Teleostei</taxon>
        <taxon>Neoteleostei</taxon>
        <taxon>Acanthomorphata</taxon>
        <taxon>Ovalentaria</taxon>
        <taxon>Atherinomorphae</taxon>
        <taxon>Cyprinodontiformes</taxon>
        <taxon>Goodeidae</taxon>
        <taxon>Ameca</taxon>
    </lineage>
</organism>
<dbReference type="PANTHER" id="PTHR14093:SF19">
    <property type="entry name" value="THYROGLOBULIN"/>
    <property type="match status" value="1"/>
</dbReference>
<keyword evidence="4" id="KW-0325">Glycoprotein</keyword>
<evidence type="ECO:0000256" key="3">
    <source>
        <dbReference type="ARBA" id="ARBA00022729"/>
    </source>
</evidence>
<protein>
    <recommendedName>
        <fullName evidence="8">Secreted protein</fullName>
    </recommendedName>
</protein>
<dbReference type="EMBL" id="JAHRIP010070074">
    <property type="protein sequence ID" value="MEQ2308855.1"/>
    <property type="molecule type" value="Genomic_DNA"/>
</dbReference>
<accession>A0ABV0ZTJ9</accession>
<proteinExistence type="predicted"/>
<gene>
    <name evidence="6" type="ORF">AMECASPLE_032543</name>
</gene>
<feature type="chain" id="PRO_5045492730" description="Secreted protein" evidence="5">
    <location>
        <begin position="20"/>
        <end position="121"/>
    </location>
</feature>
<keyword evidence="2" id="KW-0964">Secreted</keyword>
<keyword evidence="3 5" id="KW-0732">Signal</keyword>
<dbReference type="InterPro" id="IPR052001">
    <property type="entry name" value="MHC-II_Gamma/Thyroglobulin"/>
</dbReference>
<keyword evidence="7" id="KW-1185">Reference proteome</keyword>
<evidence type="ECO:0000256" key="1">
    <source>
        <dbReference type="ARBA" id="ARBA00004613"/>
    </source>
</evidence>
<dbReference type="Proteomes" id="UP001469553">
    <property type="component" value="Unassembled WGS sequence"/>
</dbReference>
<feature type="non-terminal residue" evidence="6">
    <location>
        <position position="121"/>
    </location>
</feature>
<comment type="caution">
    <text evidence="6">The sequence shown here is derived from an EMBL/GenBank/DDBJ whole genome shotgun (WGS) entry which is preliminary data.</text>
</comment>
<sequence length="121" mass="13808">MMRIICVSDLLCLPLISLGVQTCSKDDTTTWRTQDCTPSEAETTPEPFGWYQKPVNQWTSSPALCPLFRLRNPKNNVSMDGWRLLSDSSLLIDSSLSTYDVIHVSRDIASDREKTRDWCLH</sequence>
<evidence type="ECO:0000256" key="4">
    <source>
        <dbReference type="ARBA" id="ARBA00023180"/>
    </source>
</evidence>
<feature type="signal peptide" evidence="5">
    <location>
        <begin position="1"/>
        <end position="19"/>
    </location>
</feature>